<accession>A0A8C4QIQ9</accession>
<dbReference type="Pfam" id="PF14938">
    <property type="entry name" value="SNAP"/>
    <property type="match status" value="1"/>
</dbReference>
<evidence type="ECO:0000256" key="1">
    <source>
        <dbReference type="ARBA" id="ARBA00004170"/>
    </source>
</evidence>
<dbReference type="GO" id="GO:0005774">
    <property type="term" value="C:vacuolar membrane"/>
    <property type="evidence" value="ECO:0007669"/>
    <property type="project" value="TreeGrafter"/>
</dbReference>
<dbReference type="GO" id="GO:0005483">
    <property type="term" value="F:soluble NSF attachment protein activity"/>
    <property type="evidence" value="ECO:0007669"/>
    <property type="project" value="TreeGrafter"/>
</dbReference>
<evidence type="ECO:0000256" key="6">
    <source>
        <dbReference type="ARBA" id="ARBA00023136"/>
    </source>
</evidence>
<reference evidence="10" key="1">
    <citation type="submission" date="2025-08" db="UniProtKB">
        <authorList>
            <consortium name="Ensembl"/>
        </authorList>
    </citation>
    <scope>IDENTIFICATION</scope>
</reference>
<name>A0A8C4QIQ9_EPTBU</name>
<evidence type="ECO:0000256" key="2">
    <source>
        <dbReference type="ARBA" id="ARBA00010050"/>
    </source>
</evidence>
<dbReference type="SUPFAM" id="SSF48452">
    <property type="entry name" value="TPR-like"/>
    <property type="match status" value="1"/>
</dbReference>
<protein>
    <recommendedName>
        <fullName evidence="7">Gamma-soluble NSF attachment protein</fullName>
    </recommendedName>
    <alternativeName>
        <fullName evidence="8">N-ethylmaleimide-sensitive factor attachment protein gamma</fullName>
    </alternativeName>
</protein>
<dbReference type="GO" id="GO:0016192">
    <property type="term" value="P:vesicle-mediated transport"/>
    <property type="evidence" value="ECO:0007669"/>
    <property type="project" value="UniProtKB-KW"/>
</dbReference>
<evidence type="ECO:0000256" key="8">
    <source>
        <dbReference type="ARBA" id="ARBA00042485"/>
    </source>
</evidence>
<feature type="compositionally biased region" description="Acidic residues" evidence="9">
    <location>
        <begin position="270"/>
        <end position="282"/>
    </location>
</feature>
<feature type="region of interest" description="Disordered" evidence="9">
    <location>
        <begin position="252"/>
        <end position="282"/>
    </location>
</feature>
<evidence type="ECO:0000256" key="5">
    <source>
        <dbReference type="ARBA" id="ARBA00022927"/>
    </source>
</evidence>
<evidence type="ECO:0000313" key="10">
    <source>
        <dbReference type="Ensembl" id="ENSEBUP00000016015.1"/>
    </source>
</evidence>
<evidence type="ECO:0000256" key="9">
    <source>
        <dbReference type="SAM" id="MobiDB-lite"/>
    </source>
</evidence>
<dbReference type="Proteomes" id="UP000694388">
    <property type="component" value="Unplaced"/>
</dbReference>
<organism evidence="10 11">
    <name type="scientific">Eptatretus burgeri</name>
    <name type="common">Inshore hagfish</name>
    <dbReference type="NCBI Taxonomy" id="7764"/>
    <lineage>
        <taxon>Eukaryota</taxon>
        <taxon>Metazoa</taxon>
        <taxon>Chordata</taxon>
        <taxon>Craniata</taxon>
        <taxon>Vertebrata</taxon>
        <taxon>Cyclostomata</taxon>
        <taxon>Myxini</taxon>
        <taxon>Myxiniformes</taxon>
        <taxon>Myxinidae</taxon>
        <taxon>Eptatretinae</taxon>
        <taxon>Eptatretus</taxon>
    </lineage>
</organism>
<keyword evidence="6" id="KW-0472">Membrane</keyword>
<keyword evidence="3" id="KW-0813">Transport</keyword>
<proteinExistence type="inferred from homology"/>
<dbReference type="PANTHER" id="PTHR13768:SF2">
    <property type="entry name" value="GAMMA-SOLUBLE NSF ATTACHMENT PROTEIN"/>
    <property type="match status" value="1"/>
</dbReference>
<dbReference type="Ensembl" id="ENSEBUT00000016591.1">
    <property type="protein sequence ID" value="ENSEBUP00000016015.1"/>
    <property type="gene ID" value="ENSEBUG00000010073.1"/>
</dbReference>
<keyword evidence="4" id="KW-0931">ER-Golgi transport</keyword>
<evidence type="ECO:0000256" key="4">
    <source>
        <dbReference type="ARBA" id="ARBA00022892"/>
    </source>
</evidence>
<dbReference type="GeneTree" id="ENSGT00390000005826"/>
<reference evidence="10" key="2">
    <citation type="submission" date="2025-09" db="UniProtKB">
        <authorList>
            <consortium name="Ensembl"/>
        </authorList>
    </citation>
    <scope>IDENTIFICATION</scope>
</reference>
<evidence type="ECO:0000256" key="3">
    <source>
        <dbReference type="ARBA" id="ARBA00022448"/>
    </source>
</evidence>
<keyword evidence="5" id="KW-0653">Protein transport</keyword>
<evidence type="ECO:0000256" key="7">
    <source>
        <dbReference type="ARBA" id="ARBA00040047"/>
    </source>
</evidence>
<dbReference type="Gene3D" id="1.25.40.10">
    <property type="entry name" value="Tetratricopeptide repeat domain"/>
    <property type="match status" value="1"/>
</dbReference>
<dbReference type="AlphaFoldDB" id="A0A8C4QIQ9"/>
<evidence type="ECO:0000313" key="11">
    <source>
        <dbReference type="Proteomes" id="UP000694388"/>
    </source>
</evidence>
<dbReference type="OMA" id="ANRACCL"/>
<sequence>MGFRSELIAGHFRTVQRFALNHSWVLFEACLGSWSCCKTHDLRWRPSFLTLGCQKWEMQRYPEAVGLIEKACIMYQENGTPDTAALALERAAKLVEGVNSDKAIELYSSAADVYETEERTRQAAELYGKVSRLLVRSRRLDEAAQSLEKEKILCCQTENYPLCFKKTIAQVLVHLHRNDYVAADKALRETYSIPGFSGSEDSGALGSLLEAYDQLDQDGVSRVCLSPLFKYMDNEYAKLAVSLTVPGGGVSKKVPEAGSTGMEQGSHGDVDDDEDEYSGGLC</sequence>
<dbReference type="GO" id="GO:0006886">
    <property type="term" value="P:intracellular protein transport"/>
    <property type="evidence" value="ECO:0007669"/>
    <property type="project" value="InterPro"/>
</dbReference>
<keyword evidence="11" id="KW-1185">Reference proteome</keyword>
<comment type="subcellular location">
    <subcellularLocation>
        <location evidence="1">Membrane</location>
        <topology evidence="1">Peripheral membrane protein</topology>
    </subcellularLocation>
</comment>
<dbReference type="GO" id="GO:0031201">
    <property type="term" value="C:SNARE complex"/>
    <property type="evidence" value="ECO:0007669"/>
    <property type="project" value="TreeGrafter"/>
</dbReference>
<dbReference type="PANTHER" id="PTHR13768">
    <property type="entry name" value="SOLUBLE NSF ATTACHMENT PROTEIN SNAP"/>
    <property type="match status" value="1"/>
</dbReference>
<dbReference type="InterPro" id="IPR000744">
    <property type="entry name" value="NSF_attach"/>
</dbReference>
<comment type="similarity">
    <text evidence="2">Belongs to the SNAP family.</text>
</comment>
<dbReference type="InterPro" id="IPR011990">
    <property type="entry name" value="TPR-like_helical_dom_sf"/>
</dbReference>
<dbReference type="GO" id="GO:0019905">
    <property type="term" value="F:syntaxin binding"/>
    <property type="evidence" value="ECO:0007669"/>
    <property type="project" value="TreeGrafter"/>
</dbReference>